<sequence length="93" mass="10400">MHCALSLLQSVMPTRRCPSFSSRTHLALPPLSMHAFSPSRLSPCIFTVPTAVRLPALPRARITMRLPSRASPVPTCREHHRCATYHRMTHTAS</sequence>
<reference evidence="2" key="1">
    <citation type="journal article" date="2013" name="Science">
        <title>The Amborella genome and the evolution of flowering plants.</title>
        <authorList>
            <consortium name="Amborella Genome Project"/>
        </authorList>
    </citation>
    <scope>NUCLEOTIDE SEQUENCE [LARGE SCALE GENOMIC DNA]</scope>
</reference>
<dbReference type="AlphaFoldDB" id="U5CXR7"/>
<organism evidence="1 2">
    <name type="scientific">Amborella trichopoda</name>
    <dbReference type="NCBI Taxonomy" id="13333"/>
    <lineage>
        <taxon>Eukaryota</taxon>
        <taxon>Viridiplantae</taxon>
        <taxon>Streptophyta</taxon>
        <taxon>Embryophyta</taxon>
        <taxon>Tracheophyta</taxon>
        <taxon>Spermatophyta</taxon>
        <taxon>Magnoliopsida</taxon>
        <taxon>Amborellales</taxon>
        <taxon>Amborellaceae</taxon>
        <taxon>Amborella</taxon>
    </lineage>
</organism>
<evidence type="ECO:0000313" key="2">
    <source>
        <dbReference type="Proteomes" id="UP000017836"/>
    </source>
</evidence>
<dbReference type="HOGENOM" id="CLU_2402623_0_0_1"/>
<gene>
    <name evidence="1" type="ORF">AMTR_s00054p00020020</name>
</gene>
<proteinExistence type="predicted"/>
<protein>
    <submittedName>
        <fullName evidence="1">Uncharacterized protein</fullName>
    </submittedName>
</protein>
<keyword evidence="2" id="KW-1185">Reference proteome</keyword>
<dbReference type="EMBL" id="KI392271">
    <property type="protein sequence ID" value="ERN18116.1"/>
    <property type="molecule type" value="Genomic_DNA"/>
</dbReference>
<dbReference type="Proteomes" id="UP000017836">
    <property type="component" value="Unassembled WGS sequence"/>
</dbReference>
<name>U5CXR7_AMBTC</name>
<accession>U5CXR7</accession>
<dbReference type="Gramene" id="ERN18116">
    <property type="protein sequence ID" value="ERN18116"/>
    <property type="gene ID" value="AMTR_s00054p00020020"/>
</dbReference>
<evidence type="ECO:0000313" key="1">
    <source>
        <dbReference type="EMBL" id="ERN18116.1"/>
    </source>
</evidence>